<gene>
    <name evidence="1" type="ORF">HMPREF9304_08405</name>
</gene>
<dbReference type="Proteomes" id="UP000029723">
    <property type="component" value="Unassembled WGS sequence"/>
</dbReference>
<protein>
    <submittedName>
        <fullName evidence="1">Uncharacterized protein</fullName>
    </submittedName>
</protein>
<name>A0A098YPS7_9BACT</name>
<evidence type="ECO:0000313" key="1">
    <source>
        <dbReference type="EMBL" id="KGI21740.1"/>
    </source>
</evidence>
<dbReference type="EMBL" id="JRPQ01000126">
    <property type="protein sequence ID" value="KGI21740.1"/>
    <property type="molecule type" value="Genomic_DNA"/>
</dbReference>
<proteinExistence type="predicted"/>
<accession>A0A098YPS7</accession>
<comment type="caution">
    <text evidence="1">The sequence shown here is derived from an EMBL/GenBank/DDBJ whole genome shotgun (WGS) entry which is preliminary data.</text>
</comment>
<sequence>MVYLPQGVDFGFEDGEDVNFVKSDGTCTKLSVQDGADFEFPIKFTAKEAVYNKWEVDAIPLDPENSKIRYADWNWLWDTDDSKTYDFGDFLFFEEDEDGKGEIMPLIEYRDFSGIKDGKNCFTMLLPYEVKLPKGFRAYELHLKDNYATPLQGESDYTQYYLFQSVDDGSVLEANKPYLLRIVDGQEHTSEEFVATDVKIAASGSTVKVNDDGNEVTETSSTSAFHNVYSGTLKPQGYKAVEPNQEFLFMGGTERLNNELAANLNTWLLNTDSKGIDVWRPVNGGTATAAPFRGYIQPRNNATSNAKHFIVLMENETTGIDDLQQDKALNGAQRIYTLDGRYVGTSFDTLPNGIYVIKGKKIVK</sequence>
<organism evidence="1 2">
    <name type="scientific">Hoylesella timonensis S9-PR14</name>
    <dbReference type="NCBI Taxonomy" id="1401062"/>
    <lineage>
        <taxon>Bacteria</taxon>
        <taxon>Pseudomonadati</taxon>
        <taxon>Bacteroidota</taxon>
        <taxon>Bacteroidia</taxon>
        <taxon>Bacteroidales</taxon>
        <taxon>Prevotellaceae</taxon>
        <taxon>Hoylesella</taxon>
    </lineage>
</organism>
<dbReference type="AlphaFoldDB" id="A0A098YPS7"/>
<evidence type="ECO:0000313" key="2">
    <source>
        <dbReference type="Proteomes" id="UP000029723"/>
    </source>
</evidence>
<reference evidence="1 2" key="1">
    <citation type="submission" date="2014-07" db="EMBL/GenBank/DDBJ databases">
        <authorList>
            <person name="McCorrison J."/>
            <person name="Sanka R."/>
            <person name="Torralba M."/>
            <person name="Gillis M."/>
            <person name="Haft D.H."/>
            <person name="Methe B."/>
            <person name="Sutton G."/>
            <person name="Nelson K.E."/>
        </authorList>
    </citation>
    <scope>NUCLEOTIDE SEQUENCE [LARGE SCALE GENOMIC DNA]</scope>
    <source>
        <strain evidence="1 2">S9-PR14</strain>
    </source>
</reference>